<evidence type="ECO:0000256" key="4">
    <source>
        <dbReference type="RuleBase" id="RU004453"/>
    </source>
</evidence>
<evidence type="ECO:0000313" key="7">
    <source>
        <dbReference type="EMBL" id="QHO63075.1"/>
    </source>
</evidence>
<evidence type="ECO:0000256" key="3">
    <source>
        <dbReference type="RuleBase" id="RU000489"/>
    </source>
</evidence>
<comment type="similarity">
    <text evidence="4">Belongs to the glycosyl hydrolase 18 family.</text>
</comment>
<reference evidence="8" key="1">
    <citation type="journal article" date="2020" name="Microorganisms">
        <title>Complete Genome of a Member of a New Bacterial Lineage in the Microgenomates Group Reveals an Unusual Nucleotide Composition Disparity Between Two Strands of DNA and Limited Metabolic Potential.</title>
        <authorList>
            <person name="Kadnikov V.V."/>
            <person name="Mardanov A.V."/>
            <person name="Beletsky A.V."/>
            <person name="Karnachuk O.V."/>
            <person name="Ravin N.V."/>
        </authorList>
    </citation>
    <scope>NUCLEOTIDE SEQUENCE [LARGE SCALE GENOMIC DNA]</scope>
</reference>
<evidence type="ECO:0000256" key="1">
    <source>
        <dbReference type="ARBA" id="ARBA00022801"/>
    </source>
</evidence>
<proteinExistence type="inferred from homology"/>
<dbReference type="PANTHER" id="PTHR46290">
    <property type="entry name" value="DI-N-ACETYLCHITOBIASE"/>
    <property type="match status" value="1"/>
</dbReference>
<evidence type="ECO:0000256" key="2">
    <source>
        <dbReference type="ARBA" id="ARBA00023295"/>
    </source>
</evidence>
<feature type="transmembrane region" description="Helical" evidence="5">
    <location>
        <begin position="20"/>
        <end position="38"/>
    </location>
</feature>
<dbReference type="SUPFAM" id="SSF51445">
    <property type="entry name" value="(Trans)glycosidases"/>
    <property type="match status" value="1"/>
</dbReference>
<protein>
    <submittedName>
        <fullName evidence="7">Glycoside hydrolase family 18</fullName>
    </submittedName>
</protein>
<keyword evidence="5" id="KW-0472">Membrane</keyword>
<evidence type="ECO:0000259" key="6">
    <source>
        <dbReference type="PROSITE" id="PS51910"/>
    </source>
</evidence>
<dbReference type="PROSITE" id="PS51910">
    <property type="entry name" value="GH18_2"/>
    <property type="match status" value="1"/>
</dbReference>
<keyword evidence="1 3" id="KW-0378">Hydrolase</keyword>
<dbReference type="GO" id="GO:0008061">
    <property type="term" value="F:chitin binding"/>
    <property type="evidence" value="ECO:0007669"/>
    <property type="project" value="InterPro"/>
</dbReference>
<dbReference type="InterPro" id="IPR001223">
    <property type="entry name" value="Glyco_hydro18_cat"/>
</dbReference>
<dbReference type="InterPro" id="IPR017853">
    <property type="entry name" value="GH"/>
</dbReference>
<dbReference type="InterPro" id="IPR029070">
    <property type="entry name" value="Chitinase_insertion_sf"/>
</dbReference>
<evidence type="ECO:0000256" key="5">
    <source>
        <dbReference type="SAM" id="Phobius"/>
    </source>
</evidence>
<keyword evidence="5" id="KW-1133">Transmembrane helix</keyword>
<feature type="domain" description="GH18" evidence="6">
    <location>
        <begin position="70"/>
        <end position="427"/>
    </location>
</feature>
<dbReference type="Gene3D" id="3.20.20.80">
    <property type="entry name" value="Glycosidases"/>
    <property type="match status" value="1"/>
</dbReference>
<dbReference type="KEGG" id="caqa:MICH65_0094"/>
<organism evidence="7 8">
    <name type="scientific">Candidatus Chazhemtobacterium aquaticus</name>
    <dbReference type="NCBI Taxonomy" id="2715735"/>
    <lineage>
        <taxon>Bacteria</taxon>
        <taxon>Candidatus Chazhemtobacteraceae</taxon>
        <taxon>Candidatus Chazhemtobacterium</taxon>
    </lineage>
</organism>
<dbReference type="PROSITE" id="PS01095">
    <property type="entry name" value="GH18_1"/>
    <property type="match status" value="1"/>
</dbReference>
<evidence type="ECO:0000313" key="8">
    <source>
        <dbReference type="Proteomes" id="UP000463983"/>
    </source>
</evidence>
<keyword evidence="8" id="KW-1185">Reference proteome</keyword>
<dbReference type="SMART" id="SM00636">
    <property type="entry name" value="Glyco_18"/>
    <property type="match status" value="1"/>
</dbReference>
<accession>A0A857N4D4</accession>
<sequence length="430" mass="48342">MEITPPSPSPKPSRVHIGPIILVILSLTAFILAGIIYLTRSTPPPLLSPLAQIANPVADILGINPKHPEKIIYGFLPFWNMNESDNFNYHLLTHVAYFGLDYNPDGTIHKISDDNTLEPGWNQLNSSQANQVFRSTKSARGKTIIVMRAMTQKLIESLVNNPDHRQQVIDSTMEILDQKNFDGINIDFEYVGTPDTQTKNNFSLLVKQLSSVCKQTRPGCEVSIDVFADSAVKNRIWDYASITPHIDYVIIMAYDFFRSSSSQAGPVAPLRGACSESSSDQSTCLEYDVAQTIADFSKIIPAEKIILGVPYYGYQWQTTTSEFLSNTYQKTGATATYKRIQELLTSSNQEDRSAILGLSTHWNDTTLTPWITYTDTEGNIQQIHYEDEHSLSLKYDLVNQSNIAGIAIWALGYDGHWPQLWQLLQHKFLK</sequence>
<keyword evidence="5" id="KW-0812">Transmembrane</keyword>
<dbReference type="InterPro" id="IPR011583">
    <property type="entry name" value="Chitinase_II/V-like_cat"/>
</dbReference>
<dbReference type="EMBL" id="CP047901">
    <property type="protein sequence ID" value="QHO63075.1"/>
    <property type="molecule type" value="Genomic_DNA"/>
</dbReference>
<name>A0A857N4D4_9BACT</name>
<dbReference type="Gene3D" id="3.10.50.10">
    <property type="match status" value="1"/>
</dbReference>
<keyword evidence="2 3" id="KW-0326">Glycosidase</keyword>
<dbReference type="GO" id="GO:0009313">
    <property type="term" value="P:oligosaccharide catabolic process"/>
    <property type="evidence" value="ECO:0007669"/>
    <property type="project" value="TreeGrafter"/>
</dbReference>
<dbReference type="RefSeq" id="WP_161931481.1">
    <property type="nucleotide sequence ID" value="NZ_CP047901.1"/>
</dbReference>
<gene>
    <name evidence="7" type="ORF">MICH65_0094</name>
</gene>
<dbReference type="PANTHER" id="PTHR46290:SF1">
    <property type="entry name" value="DI-N-ACETYLCHITOBIASE"/>
    <property type="match status" value="1"/>
</dbReference>
<dbReference type="Proteomes" id="UP000463983">
    <property type="component" value="Chromosome"/>
</dbReference>
<dbReference type="GO" id="GO:0004553">
    <property type="term" value="F:hydrolase activity, hydrolyzing O-glycosyl compounds"/>
    <property type="evidence" value="ECO:0007669"/>
    <property type="project" value="InterPro"/>
</dbReference>
<dbReference type="AlphaFoldDB" id="A0A857N4D4"/>
<dbReference type="InterPro" id="IPR051887">
    <property type="entry name" value="GH18_Domain-Containing"/>
</dbReference>
<dbReference type="InterPro" id="IPR001579">
    <property type="entry name" value="Glyco_hydro_18_chit_AS"/>
</dbReference>
<dbReference type="Pfam" id="PF00704">
    <property type="entry name" value="Glyco_hydro_18"/>
    <property type="match status" value="1"/>
</dbReference>